<evidence type="ECO:0000256" key="6">
    <source>
        <dbReference type="SAM" id="Phobius"/>
    </source>
</evidence>
<dbReference type="OrthoDB" id="5417887at2759"/>
<evidence type="ECO:0000313" key="8">
    <source>
        <dbReference type="EMBL" id="TGZ80279.1"/>
    </source>
</evidence>
<feature type="transmembrane region" description="Helical" evidence="6">
    <location>
        <begin position="224"/>
        <end position="248"/>
    </location>
</feature>
<keyword evidence="2 6" id="KW-0812">Transmembrane</keyword>
<comment type="similarity">
    <text evidence="5">Belongs to the SAT4 family.</text>
</comment>
<evidence type="ECO:0000256" key="2">
    <source>
        <dbReference type="ARBA" id="ARBA00022692"/>
    </source>
</evidence>
<dbReference type="InterPro" id="IPR052337">
    <property type="entry name" value="SAT4-like"/>
</dbReference>
<evidence type="ECO:0000256" key="1">
    <source>
        <dbReference type="ARBA" id="ARBA00004141"/>
    </source>
</evidence>
<keyword evidence="3 6" id="KW-1133">Transmembrane helix</keyword>
<comment type="subcellular location">
    <subcellularLocation>
        <location evidence="1">Membrane</location>
        <topology evidence="1">Multi-pass membrane protein</topology>
    </subcellularLocation>
</comment>
<feature type="transmembrane region" description="Helical" evidence="6">
    <location>
        <begin position="194"/>
        <end position="212"/>
    </location>
</feature>
<dbReference type="Proteomes" id="UP000298138">
    <property type="component" value="Unassembled WGS sequence"/>
</dbReference>
<dbReference type="InParanoid" id="A0A4S2MUK5"/>
<keyword evidence="9" id="KW-1185">Reference proteome</keyword>
<organism evidence="8 9">
    <name type="scientific">Ascodesmis nigricans</name>
    <dbReference type="NCBI Taxonomy" id="341454"/>
    <lineage>
        <taxon>Eukaryota</taxon>
        <taxon>Fungi</taxon>
        <taxon>Dikarya</taxon>
        <taxon>Ascomycota</taxon>
        <taxon>Pezizomycotina</taxon>
        <taxon>Pezizomycetes</taxon>
        <taxon>Pezizales</taxon>
        <taxon>Ascodesmidaceae</taxon>
        <taxon>Ascodesmis</taxon>
    </lineage>
</organism>
<dbReference type="Pfam" id="PF20684">
    <property type="entry name" value="Fung_rhodopsin"/>
    <property type="match status" value="1"/>
</dbReference>
<feature type="domain" description="Rhodopsin" evidence="7">
    <location>
        <begin position="25"/>
        <end position="284"/>
    </location>
</feature>
<evidence type="ECO:0000256" key="4">
    <source>
        <dbReference type="ARBA" id="ARBA00023136"/>
    </source>
</evidence>
<dbReference type="GO" id="GO:0016020">
    <property type="term" value="C:membrane"/>
    <property type="evidence" value="ECO:0007669"/>
    <property type="project" value="UniProtKB-SubCell"/>
</dbReference>
<accession>A0A4S2MUK5</accession>
<evidence type="ECO:0000313" key="9">
    <source>
        <dbReference type="Proteomes" id="UP000298138"/>
    </source>
</evidence>
<feature type="transmembrane region" description="Helical" evidence="6">
    <location>
        <begin position="42"/>
        <end position="60"/>
    </location>
</feature>
<dbReference type="EMBL" id="ML220125">
    <property type="protein sequence ID" value="TGZ80279.1"/>
    <property type="molecule type" value="Genomic_DNA"/>
</dbReference>
<evidence type="ECO:0000256" key="5">
    <source>
        <dbReference type="ARBA" id="ARBA00038359"/>
    </source>
</evidence>
<dbReference type="InterPro" id="IPR049326">
    <property type="entry name" value="Rhodopsin_dom_fungi"/>
</dbReference>
<protein>
    <recommendedName>
        <fullName evidence="7">Rhodopsin domain-containing protein</fullName>
    </recommendedName>
</protein>
<proteinExistence type="inferred from homology"/>
<dbReference type="PANTHER" id="PTHR33048:SF92">
    <property type="entry name" value="INTEGRAL MEMBRANE PROTEIN"/>
    <property type="match status" value="1"/>
</dbReference>
<feature type="transmembrane region" description="Helical" evidence="6">
    <location>
        <begin position="12"/>
        <end position="30"/>
    </location>
</feature>
<dbReference type="PANTHER" id="PTHR33048">
    <property type="entry name" value="PTH11-LIKE INTEGRAL MEMBRANE PROTEIN (AFU_ORTHOLOGUE AFUA_5G11245)"/>
    <property type="match status" value="1"/>
</dbReference>
<name>A0A4S2MUK5_9PEZI</name>
<reference evidence="8 9" key="1">
    <citation type="submission" date="2019-04" db="EMBL/GenBank/DDBJ databases">
        <title>Comparative genomics and transcriptomics to analyze fruiting body development in filamentous ascomycetes.</title>
        <authorList>
            <consortium name="DOE Joint Genome Institute"/>
            <person name="Lutkenhaus R."/>
            <person name="Traeger S."/>
            <person name="Breuer J."/>
            <person name="Kuo A."/>
            <person name="Lipzen A."/>
            <person name="Pangilinan J."/>
            <person name="Dilworth D."/>
            <person name="Sandor L."/>
            <person name="Poggeler S."/>
            <person name="Barry K."/>
            <person name="Grigoriev I.V."/>
            <person name="Nowrousian M."/>
        </authorList>
    </citation>
    <scope>NUCLEOTIDE SEQUENCE [LARGE SCALE GENOMIC DNA]</scope>
    <source>
        <strain evidence="8 9">CBS 389.68</strain>
    </source>
</reference>
<feature type="transmembrane region" description="Helical" evidence="6">
    <location>
        <begin position="108"/>
        <end position="129"/>
    </location>
</feature>
<evidence type="ECO:0000256" key="3">
    <source>
        <dbReference type="ARBA" id="ARBA00022989"/>
    </source>
</evidence>
<sequence length="378" mass="42668">MVLAVDGTIGLWIFQLANTIFLGGRLWLRLKGRRERLRVSEYLLIFSYITILGSVIAMTWQTAVEMEFRRQNPMFPKNVDVAQVPGPMGGYQDQQRKQFLQTFWSTTLTNHFTVFSAKIALLVFFIETFPTRMRPVLYTVTAIVFACFLANIFETIFWCWPLSSMWEKSSNPKFAAYDGYCAQRLIGNYSQIQFAAHAASTLLVVIVPIILLRWVHSVGASEVIFALTVLGFGIVSVTAAAIALYTILKMDVMELNAADRHGTVLANMADLSTIFWAGCLGVMRFRRRNKTGLPHVHGQKGVETISEIEMQEDESRRGSSTNLNGLVIEVERSYSVKVEIVDAWGQERTGSSGGLSNVVNGRQEQWRDPAIDANMRRW</sequence>
<feature type="transmembrane region" description="Helical" evidence="6">
    <location>
        <begin position="268"/>
        <end position="285"/>
    </location>
</feature>
<dbReference type="AlphaFoldDB" id="A0A4S2MUK5"/>
<evidence type="ECO:0000259" key="7">
    <source>
        <dbReference type="Pfam" id="PF20684"/>
    </source>
</evidence>
<gene>
    <name evidence="8" type="ORF">EX30DRAFT_55643</name>
</gene>
<keyword evidence="4 6" id="KW-0472">Membrane</keyword>
<feature type="transmembrane region" description="Helical" evidence="6">
    <location>
        <begin position="136"/>
        <end position="158"/>
    </location>
</feature>